<dbReference type="Proteomes" id="UP000553766">
    <property type="component" value="Unassembled WGS sequence"/>
</dbReference>
<dbReference type="RefSeq" id="WP_184007534.1">
    <property type="nucleotide sequence ID" value="NZ_JACIJS010000001.1"/>
</dbReference>
<dbReference type="AlphaFoldDB" id="A0A840X0J9"/>
<name>A0A840X0J9_9RHOB</name>
<evidence type="ECO:0000259" key="3">
    <source>
        <dbReference type="Pfam" id="PF03061"/>
    </source>
</evidence>
<comment type="similarity">
    <text evidence="1">Belongs to the thioesterase PaaI family.</text>
</comment>
<dbReference type="NCBIfam" id="TIGR00369">
    <property type="entry name" value="unchar_dom_1"/>
    <property type="match status" value="1"/>
</dbReference>
<dbReference type="InterPro" id="IPR003736">
    <property type="entry name" value="PAAI_dom"/>
</dbReference>
<sequence length="144" mass="15266">MTGDERARRCADAMWARDDASKWAGLSLDAVGEGRAVMSLTVAQHHTNGHDTCHGGVTFLLADSAFAFACNSRNQIAVAQANSITYTAPARAGDRLTATAREVSLVGRNGIYDVTVTRQDGTEIAHFRGGSRIIGGTHFEEGTA</sequence>
<evidence type="ECO:0000313" key="4">
    <source>
        <dbReference type="EMBL" id="MBB5514187.1"/>
    </source>
</evidence>
<dbReference type="InterPro" id="IPR006683">
    <property type="entry name" value="Thioestr_dom"/>
</dbReference>
<dbReference type="FunFam" id="3.10.129.10:FF:000022">
    <property type="entry name" value="Phenylacetic acid degradation protein"/>
    <property type="match status" value="1"/>
</dbReference>
<dbReference type="GO" id="GO:0016289">
    <property type="term" value="F:acyl-CoA hydrolase activity"/>
    <property type="evidence" value="ECO:0007669"/>
    <property type="project" value="TreeGrafter"/>
</dbReference>
<dbReference type="Gene3D" id="3.10.129.10">
    <property type="entry name" value="Hotdog Thioesterase"/>
    <property type="match status" value="1"/>
</dbReference>
<feature type="domain" description="Thioesterase" evidence="3">
    <location>
        <begin position="51"/>
        <end position="124"/>
    </location>
</feature>
<dbReference type="EMBL" id="JACIJS010000001">
    <property type="protein sequence ID" value="MBB5514187.1"/>
    <property type="molecule type" value="Genomic_DNA"/>
</dbReference>
<comment type="caution">
    <text evidence="4">The sequence shown here is derived from an EMBL/GenBank/DDBJ whole genome shotgun (WGS) entry which is preliminary data.</text>
</comment>
<dbReference type="NCBIfam" id="TIGR02286">
    <property type="entry name" value="PaaD"/>
    <property type="match status" value="1"/>
</dbReference>
<evidence type="ECO:0000256" key="1">
    <source>
        <dbReference type="ARBA" id="ARBA00008324"/>
    </source>
</evidence>
<accession>A0A840X0J9</accession>
<dbReference type="InterPro" id="IPR011973">
    <property type="entry name" value="PaaD"/>
</dbReference>
<reference evidence="4 5" key="1">
    <citation type="submission" date="2020-08" db="EMBL/GenBank/DDBJ databases">
        <title>Genomic Encyclopedia of Type Strains, Phase IV (KMG-IV): sequencing the most valuable type-strain genomes for metagenomic binning, comparative biology and taxonomic classification.</title>
        <authorList>
            <person name="Goeker M."/>
        </authorList>
    </citation>
    <scope>NUCLEOTIDE SEQUENCE [LARGE SCALE GENOMIC DNA]</scope>
    <source>
        <strain evidence="4 5">DSM 103377</strain>
    </source>
</reference>
<gene>
    <name evidence="4" type="ORF">FHS89_000185</name>
</gene>
<dbReference type="Pfam" id="PF03061">
    <property type="entry name" value="4HBT"/>
    <property type="match status" value="1"/>
</dbReference>
<protein>
    <submittedName>
        <fullName evidence="4">Acyl-CoA thioesterase</fullName>
        <ecNumber evidence="4">3.1.2.-</ecNumber>
    </submittedName>
</protein>
<dbReference type="CDD" id="cd03443">
    <property type="entry name" value="PaaI_thioesterase"/>
    <property type="match status" value="1"/>
</dbReference>
<dbReference type="EC" id="3.1.2.-" evidence="4"/>
<dbReference type="PANTHER" id="PTHR42856:SF1">
    <property type="entry name" value="ACYL-COENZYME A THIOESTERASE PAAI"/>
    <property type="match status" value="1"/>
</dbReference>
<dbReference type="InterPro" id="IPR029069">
    <property type="entry name" value="HotDog_dom_sf"/>
</dbReference>
<evidence type="ECO:0000256" key="2">
    <source>
        <dbReference type="ARBA" id="ARBA00022801"/>
    </source>
</evidence>
<evidence type="ECO:0000313" key="5">
    <source>
        <dbReference type="Proteomes" id="UP000553766"/>
    </source>
</evidence>
<dbReference type="PANTHER" id="PTHR42856">
    <property type="entry name" value="ACYL-COENZYME A THIOESTERASE PAAI"/>
    <property type="match status" value="1"/>
</dbReference>
<proteinExistence type="inferred from homology"/>
<keyword evidence="2 4" id="KW-0378">Hydrolase</keyword>
<dbReference type="InterPro" id="IPR052723">
    <property type="entry name" value="Acyl-CoA_thioesterase_PaaI"/>
</dbReference>
<dbReference type="SUPFAM" id="SSF54637">
    <property type="entry name" value="Thioesterase/thiol ester dehydrase-isomerase"/>
    <property type="match status" value="1"/>
</dbReference>
<organism evidence="4 5">
    <name type="scientific">Rubricella aquisinus</name>
    <dbReference type="NCBI Taxonomy" id="2028108"/>
    <lineage>
        <taxon>Bacteria</taxon>
        <taxon>Pseudomonadati</taxon>
        <taxon>Pseudomonadota</taxon>
        <taxon>Alphaproteobacteria</taxon>
        <taxon>Rhodobacterales</taxon>
        <taxon>Paracoccaceae</taxon>
        <taxon>Rubricella</taxon>
    </lineage>
</organism>
<keyword evidence="5" id="KW-1185">Reference proteome</keyword>